<dbReference type="EMBL" id="JOJR01011757">
    <property type="protein sequence ID" value="RCN25469.1"/>
    <property type="molecule type" value="Genomic_DNA"/>
</dbReference>
<reference evidence="2 3" key="1">
    <citation type="submission" date="2014-10" db="EMBL/GenBank/DDBJ databases">
        <title>Draft genome of the hookworm Ancylostoma caninum.</title>
        <authorList>
            <person name="Mitreva M."/>
        </authorList>
    </citation>
    <scope>NUCLEOTIDE SEQUENCE [LARGE SCALE GENOMIC DNA]</scope>
    <source>
        <strain evidence="2 3">Baltimore</strain>
    </source>
</reference>
<dbReference type="STRING" id="29170.A0A368F379"/>
<accession>A0A368F379</accession>
<dbReference type="AlphaFoldDB" id="A0A368F379"/>
<dbReference type="Pfam" id="PF13450">
    <property type="entry name" value="NAD_binding_8"/>
    <property type="match status" value="1"/>
</dbReference>
<sequence>MRRGFHTYFLRCASTIPKDTYDVVVVGGGHNGLTAAAYLARAGKRVCVLERREVLGGAAVTEEIIPGFKFSRASYLLSLLRPSVIRDLDLKVTAQPCVGTPQCAVVQAQFDY</sequence>
<dbReference type="OrthoDB" id="7777654at2759"/>
<dbReference type="SUPFAM" id="SSF51905">
    <property type="entry name" value="FAD/NAD(P)-binding domain"/>
    <property type="match status" value="1"/>
</dbReference>
<name>A0A368F379_ANCCA</name>
<dbReference type="PANTHER" id="PTHR10668:SF103">
    <property type="entry name" value="PYRIDINE NUCLEOTIDE-DISULFIDE OXIDOREDUCTASE DOMAIN-CONTAINING PROTEIN 2"/>
    <property type="match status" value="1"/>
</dbReference>
<comment type="similarity">
    <text evidence="1">Belongs to the carotenoid/retinoid oxidoreductase family.</text>
</comment>
<dbReference type="PANTHER" id="PTHR10668">
    <property type="entry name" value="PHYTOENE DEHYDROGENASE"/>
    <property type="match status" value="1"/>
</dbReference>
<evidence type="ECO:0000256" key="1">
    <source>
        <dbReference type="ARBA" id="ARBA00006046"/>
    </source>
</evidence>
<organism evidence="2 3">
    <name type="scientific">Ancylostoma caninum</name>
    <name type="common">Dog hookworm</name>
    <dbReference type="NCBI Taxonomy" id="29170"/>
    <lineage>
        <taxon>Eukaryota</taxon>
        <taxon>Metazoa</taxon>
        <taxon>Ecdysozoa</taxon>
        <taxon>Nematoda</taxon>
        <taxon>Chromadorea</taxon>
        <taxon>Rhabditida</taxon>
        <taxon>Rhabditina</taxon>
        <taxon>Rhabditomorpha</taxon>
        <taxon>Strongyloidea</taxon>
        <taxon>Ancylostomatidae</taxon>
        <taxon>Ancylostomatinae</taxon>
        <taxon>Ancylostoma</taxon>
    </lineage>
</organism>
<proteinExistence type="inferred from homology"/>
<protein>
    <recommendedName>
        <fullName evidence="4">FAD dependent oxidoreductase domain-containing protein</fullName>
    </recommendedName>
</protein>
<dbReference type="Gene3D" id="3.50.50.60">
    <property type="entry name" value="FAD/NAD(P)-binding domain"/>
    <property type="match status" value="1"/>
</dbReference>
<dbReference type="Proteomes" id="UP000252519">
    <property type="component" value="Unassembled WGS sequence"/>
</dbReference>
<comment type="caution">
    <text evidence="2">The sequence shown here is derived from an EMBL/GenBank/DDBJ whole genome shotgun (WGS) entry which is preliminary data.</text>
</comment>
<keyword evidence="3" id="KW-1185">Reference proteome</keyword>
<dbReference type="PRINTS" id="PR00411">
    <property type="entry name" value="PNDRDTASEI"/>
</dbReference>
<evidence type="ECO:0000313" key="2">
    <source>
        <dbReference type="EMBL" id="RCN25469.1"/>
    </source>
</evidence>
<evidence type="ECO:0008006" key="4">
    <source>
        <dbReference type="Google" id="ProtNLM"/>
    </source>
</evidence>
<gene>
    <name evidence="2" type="ORF">ANCCAN_28818</name>
</gene>
<dbReference type="InterPro" id="IPR036188">
    <property type="entry name" value="FAD/NAD-bd_sf"/>
</dbReference>
<evidence type="ECO:0000313" key="3">
    <source>
        <dbReference type="Proteomes" id="UP000252519"/>
    </source>
</evidence>